<gene>
    <name evidence="2" type="ORF">C8F04DRAFT_1273325</name>
</gene>
<sequence>MLSAQVVLVALFLHASAASADDLAAPGSPNMTACSGSINPPVGCVTIPIVSDSCFNFVGGASGLDKEVSWVQVPAEYACTYFQNFGCLAVEEDDHATLTCGIWNMFDVLVPTASGTQNFNDLTSSLSCVRSGSAASDV</sequence>
<reference evidence="2" key="1">
    <citation type="submission" date="2023-03" db="EMBL/GenBank/DDBJ databases">
        <title>Massive genome expansion in bonnet fungi (Mycena s.s.) driven by repeated elements and novel gene families across ecological guilds.</title>
        <authorList>
            <consortium name="Lawrence Berkeley National Laboratory"/>
            <person name="Harder C.B."/>
            <person name="Miyauchi S."/>
            <person name="Viragh M."/>
            <person name="Kuo A."/>
            <person name="Thoen E."/>
            <person name="Andreopoulos B."/>
            <person name="Lu D."/>
            <person name="Skrede I."/>
            <person name="Drula E."/>
            <person name="Henrissat B."/>
            <person name="Morin E."/>
            <person name="Kohler A."/>
            <person name="Barry K."/>
            <person name="LaButti K."/>
            <person name="Morin E."/>
            <person name="Salamov A."/>
            <person name="Lipzen A."/>
            <person name="Mereny Z."/>
            <person name="Hegedus B."/>
            <person name="Baldrian P."/>
            <person name="Stursova M."/>
            <person name="Weitz H."/>
            <person name="Taylor A."/>
            <person name="Grigoriev I.V."/>
            <person name="Nagy L.G."/>
            <person name="Martin F."/>
            <person name="Kauserud H."/>
        </authorList>
    </citation>
    <scope>NUCLEOTIDE SEQUENCE</scope>
    <source>
        <strain evidence="2">CBHHK200</strain>
    </source>
</reference>
<keyword evidence="3" id="KW-1185">Reference proteome</keyword>
<keyword evidence="1" id="KW-0732">Signal</keyword>
<organism evidence="2 3">
    <name type="scientific">Mycena alexandri</name>
    <dbReference type="NCBI Taxonomy" id="1745969"/>
    <lineage>
        <taxon>Eukaryota</taxon>
        <taxon>Fungi</taxon>
        <taxon>Dikarya</taxon>
        <taxon>Basidiomycota</taxon>
        <taxon>Agaricomycotina</taxon>
        <taxon>Agaricomycetes</taxon>
        <taxon>Agaricomycetidae</taxon>
        <taxon>Agaricales</taxon>
        <taxon>Marasmiineae</taxon>
        <taxon>Mycenaceae</taxon>
        <taxon>Mycena</taxon>
    </lineage>
</organism>
<feature type="signal peptide" evidence="1">
    <location>
        <begin position="1"/>
        <end position="20"/>
    </location>
</feature>
<dbReference type="AlphaFoldDB" id="A0AAD6S5X4"/>
<proteinExistence type="predicted"/>
<evidence type="ECO:0000313" key="3">
    <source>
        <dbReference type="Proteomes" id="UP001218188"/>
    </source>
</evidence>
<protein>
    <submittedName>
        <fullName evidence="2">Uncharacterized protein</fullName>
    </submittedName>
</protein>
<accession>A0AAD6S5X4</accession>
<evidence type="ECO:0000313" key="2">
    <source>
        <dbReference type="EMBL" id="KAJ7021748.1"/>
    </source>
</evidence>
<dbReference type="Proteomes" id="UP001218188">
    <property type="component" value="Unassembled WGS sequence"/>
</dbReference>
<feature type="chain" id="PRO_5042035080" evidence="1">
    <location>
        <begin position="21"/>
        <end position="138"/>
    </location>
</feature>
<name>A0AAD6S5X4_9AGAR</name>
<comment type="caution">
    <text evidence="2">The sequence shown here is derived from an EMBL/GenBank/DDBJ whole genome shotgun (WGS) entry which is preliminary data.</text>
</comment>
<evidence type="ECO:0000256" key="1">
    <source>
        <dbReference type="SAM" id="SignalP"/>
    </source>
</evidence>
<dbReference type="EMBL" id="JARJCM010000224">
    <property type="protein sequence ID" value="KAJ7021748.1"/>
    <property type="molecule type" value="Genomic_DNA"/>
</dbReference>